<organism evidence="11 12">
    <name type="scientific">Carpinus fangiana</name>
    <dbReference type="NCBI Taxonomy" id="176857"/>
    <lineage>
        <taxon>Eukaryota</taxon>
        <taxon>Viridiplantae</taxon>
        <taxon>Streptophyta</taxon>
        <taxon>Embryophyta</taxon>
        <taxon>Tracheophyta</taxon>
        <taxon>Spermatophyta</taxon>
        <taxon>Magnoliopsida</taxon>
        <taxon>eudicotyledons</taxon>
        <taxon>Gunneridae</taxon>
        <taxon>Pentapetalae</taxon>
        <taxon>rosids</taxon>
        <taxon>fabids</taxon>
        <taxon>Fagales</taxon>
        <taxon>Betulaceae</taxon>
        <taxon>Carpinus</taxon>
    </lineage>
</organism>
<keyword evidence="3" id="KW-0134">Cell wall</keyword>
<protein>
    <recommendedName>
        <fullName evidence="13">Pectate lyase superfamily protein domain-containing protein</fullName>
    </recommendedName>
</protein>
<keyword evidence="5 9" id="KW-0378">Hydrolase</keyword>
<feature type="active site" evidence="8">
    <location>
        <position position="238"/>
    </location>
</feature>
<comment type="similarity">
    <text evidence="2 9">Belongs to the glycosyl hydrolase 28 family.</text>
</comment>
<dbReference type="InterPro" id="IPR012334">
    <property type="entry name" value="Pectin_lyas_fold"/>
</dbReference>
<evidence type="ECO:0000256" key="10">
    <source>
        <dbReference type="SAM" id="SignalP"/>
    </source>
</evidence>
<name>A0A5N6RCR4_9ROSI</name>
<proteinExistence type="inferred from homology"/>
<dbReference type="InterPro" id="IPR006626">
    <property type="entry name" value="PbH1"/>
</dbReference>
<dbReference type="SUPFAM" id="SSF51126">
    <property type="entry name" value="Pectin lyase-like"/>
    <property type="match status" value="1"/>
</dbReference>
<dbReference type="GO" id="GO:0004650">
    <property type="term" value="F:polygalacturonase activity"/>
    <property type="evidence" value="ECO:0007669"/>
    <property type="project" value="InterPro"/>
</dbReference>
<evidence type="ECO:0000256" key="1">
    <source>
        <dbReference type="ARBA" id="ARBA00004191"/>
    </source>
</evidence>
<dbReference type="SMART" id="SM00710">
    <property type="entry name" value="PbH1"/>
    <property type="match status" value="7"/>
</dbReference>
<sequence>MGLESNVATISLLLILVSTANATRVFDVRNYGAKPNSDITKAVTRAWNDACAYQGSSKVLVPAATYRVGTVNFLGPCKGPIEFNVLGSIQSPGDPKYFKGDCWISFGKINHLTVSGKGEFDGQGQTAWGRSGCSKNSYCVRLPISLRFDFVTNSIVRDITSVNSKQFHINVFGSQNLTFDHVTIIAPHNSPNTDGIHIGRSTNIKVIDSKISTGDDCISLGDGSRDILIKGVICGPGHGISVGSLGKYQNEQPVSGIRVIGCTLTNTQTGVRIKTWPQSYPGNATNMRFENIIMNNVDNPIFINQGYCPWNQCKSQLPSNVKISKVVFKNIRGTSRTKEAVEIICSKTLPCKNVELRDIDLKYNGKDGPATSRCVNVNNPLIGGHQNPPACTITTLKKQV</sequence>
<keyword evidence="6 9" id="KW-0326">Glycosidase</keyword>
<keyword evidence="7" id="KW-0961">Cell wall biogenesis/degradation</keyword>
<dbReference type="OrthoDB" id="187139at2759"/>
<gene>
    <name evidence="11" type="ORF">FH972_014265</name>
</gene>
<dbReference type="Pfam" id="PF00295">
    <property type="entry name" value="Glyco_hydro_28"/>
    <property type="match status" value="1"/>
</dbReference>
<dbReference type="Proteomes" id="UP000327013">
    <property type="component" value="Chromosome 6"/>
</dbReference>
<evidence type="ECO:0000313" key="11">
    <source>
        <dbReference type="EMBL" id="KAE8075561.1"/>
    </source>
</evidence>
<accession>A0A5N6RCR4</accession>
<dbReference type="PANTHER" id="PTHR31375">
    <property type="match status" value="1"/>
</dbReference>
<evidence type="ECO:0000313" key="12">
    <source>
        <dbReference type="Proteomes" id="UP000327013"/>
    </source>
</evidence>
<evidence type="ECO:0000256" key="7">
    <source>
        <dbReference type="ARBA" id="ARBA00023316"/>
    </source>
</evidence>
<dbReference type="AlphaFoldDB" id="A0A5N6RCR4"/>
<evidence type="ECO:0000256" key="4">
    <source>
        <dbReference type="ARBA" id="ARBA00022525"/>
    </source>
</evidence>
<evidence type="ECO:0000256" key="2">
    <source>
        <dbReference type="ARBA" id="ARBA00008834"/>
    </source>
</evidence>
<evidence type="ECO:0000256" key="5">
    <source>
        <dbReference type="ARBA" id="ARBA00022801"/>
    </source>
</evidence>
<keyword evidence="4" id="KW-0964">Secreted</keyword>
<feature type="signal peptide" evidence="10">
    <location>
        <begin position="1"/>
        <end position="22"/>
    </location>
</feature>
<dbReference type="Gene3D" id="2.160.20.10">
    <property type="entry name" value="Single-stranded right-handed beta-helix, Pectin lyase-like"/>
    <property type="match status" value="1"/>
</dbReference>
<evidence type="ECO:0000256" key="3">
    <source>
        <dbReference type="ARBA" id="ARBA00022512"/>
    </source>
</evidence>
<dbReference type="PROSITE" id="PS00502">
    <property type="entry name" value="POLYGALACTURONASE"/>
    <property type="match status" value="1"/>
</dbReference>
<dbReference type="GO" id="GO:0005975">
    <property type="term" value="P:carbohydrate metabolic process"/>
    <property type="evidence" value="ECO:0007669"/>
    <property type="project" value="InterPro"/>
</dbReference>
<dbReference type="InterPro" id="IPR011050">
    <property type="entry name" value="Pectin_lyase_fold/virulence"/>
</dbReference>
<evidence type="ECO:0000256" key="8">
    <source>
        <dbReference type="PROSITE-ProRule" id="PRU10052"/>
    </source>
</evidence>
<evidence type="ECO:0000256" key="6">
    <source>
        <dbReference type="ARBA" id="ARBA00023295"/>
    </source>
</evidence>
<keyword evidence="12" id="KW-1185">Reference proteome</keyword>
<dbReference type="FunFam" id="2.160.20.10:FF:000004">
    <property type="entry name" value="Pectin lyase-like superfamily protein"/>
    <property type="match status" value="1"/>
</dbReference>
<reference evidence="11 12" key="1">
    <citation type="submission" date="2019-06" db="EMBL/GenBank/DDBJ databases">
        <title>A chromosomal-level reference genome of Carpinus fangiana (Coryloideae, Betulaceae).</title>
        <authorList>
            <person name="Yang X."/>
            <person name="Wang Z."/>
            <person name="Zhang L."/>
            <person name="Hao G."/>
            <person name="Liu J."/>
            <person name="Yang Y."/>
        </authorList>
    </citation>
    <scope>NUCLEOTIDE SEQUENCE [LARGE SCALE GENOMIC DNA]</scope>
    <source>
        <strain evidence="11">Cfa_2016G</strain>
        <tissue evidence="11">Leaf</tissue>
    </source>
</reference>
<feature type="chain" id="PRO_5024438077" description="Pectate lyase superfamily protein domain-containing protein" evidence="10">
    <location>
        <begin position="23"/>
        <end position="400"/>
    </location>
</feature>
<keyword evidence="10" id="KW-0732">Signal</keyword>
<comment type="subcellular location">
    <subcellularLocation>
        <location evidence="1">Secreted</location>
        <location evidence="1">Cell wall</location>
    </subcellularLocation>
</comment>
<dbReference type="EMBL" id="CM017326">
    <property type="protein sequence ID" value="KAE8075561.1"/>
    <property type="molecule type" value="Genomic_DNA"/>
</dbReference>
<dbReference type="InterPro" id="IPR000743">
    <property type="entry name" value="Glyco_hydro_28"/>
</dbReference>
<dbReference type="GO" id="GO:0071555">
    <property type="term" value="P:cell wall organization"/>
    <property type="evidence" value="ECO:0007669"/>
    <property type="project" value="UniProtKB-KW"/>
</dbReference>
<evidence type="ECO:0000256" key="9">
    <source>
        <dbReference type="RuleBase" id="RU361169"/>
    </source>
</evidence>
<evidence type="ECO:0008006" key="13">
    <source>
        <dbReference type="Google" id="ProtNLM"/>
    </source>
</evidence>